<dbReference type="AlphaFoldDB" id="A0A0U5H6Y9"/>
<feature type="region of interest" description="Disordered" evidence="1">
    <location>
        <begin position="1"/>
        <end position="20"/>
    </location>
</feature>
<evidence type="ECO:0000313" key="3">
    <source>
        <dbReference type="Proteomes" id="UP000066737"/>
    </source>
</evidence>
<dbReference type="RefSeq" id="WP_059059162.1">
    <property type="nucleotide sequence ID" value="NZ_CEML01000005.1"/>
</dbReference>
<dbReference type="Gene3D" id="1.10.10.10">
    <property type="entry name" value="Winged helix-like DNA-binding domain superfamily/Winged helix DNA-binding domain"/>
    <property type="match status" value="1"/>
</dbReference>
<sequence length="125" mass="14210">MADDATTPDDQPPPELVLDALDDPDCQSILRKTAEPMTATELTEACDIPRSTLYRKLDQLSDAALLREHDKINPDGGRTAYYQRNFENVNITIDQDDTFSVTIDHRQQGTDERLRDIWSKMGDEL</sequence>
<dbReference type="EMBL" id="LN831305">
    <property type="protein sequence ID" value="CQH65155.1"/>
    <property type="molecule type" value="Genomic_DNA"/>
</dbReference>
<evidence type="ECO:0000313" key="2">
    <source>
        <dbReference type="EMBL" id="CQH65155.1"/>
    </source>
</evidence>
<name>A0A0U5H6Y9_9EURY</name>
<keyword evidence="3" id="KW-1185">Reference proteome</keyword>
<proteinExistence type="predicted"/>
<dbReference type="InterPro" id="IPR036388">
    <property type="entry name" value="WH-like_DNA-bd_sf"/>
</dbReference>
<dbReference type="InterPro" id="IPR011991">
    <property type="entry name" value="ArsR-like_HTH"/>
</dbReference>
<geneLocation type="plasmid" evidence="3">
    <name>pSTJ003</name>
</geneLocation>
<reference evidence="3" key="1">
    <citation type="journal article" date="2016" name="Environ. Microbiol.">
        <title>The complete genome of a viable archaeum isolated from 123-million-year-old rock salt.</title>
        <authorList>
            <person name="Jaakkola S.T."/>
            <person name="Pfeiffer F."/>
            <person name="Ravantti J.J."/>
            <person name="Guo Q."/>
            <person name="Liu Y."/>
            <person name="Chen X."/>
            <person name="Ma H."/>
            <person name="Yang C."/>
            <person name="Oksanen H.M."/>
            <person name="Bamford D.H."/>
        </authorList>
    </citation>
    <scope>NUCLEOTIDE SEQUENCE</scope>
    <source>
        <strain evidence="3">JI20-1</strain>
        <plasmid evidence="3">Plasmid pSTJ003</plasmid>
    </source>
</reference>
<dbReference type="Pfam" id="PF12840">
    <property type="entry name" value="HTH_20"/>
    <property type="match status" value="1"/>
</dbReference>
<dbReference type="OrthoDB" id="10985at2157"/>
<dbReference type="GeneID" id="26660856"/>
<accession>A0A0U5H6Y9</accession>
<gene>
    <name evidence="2" type="ORF">HHUB_6070</name>
</gene>
<organism evidence="2 3">
    <name type="scientific">Halobacterium hubeiense</name>
    <dbReference type="NCBI Taxonomy" id="1407499"/>
    <lineage>
        <taxon>Archaea</taxon>
        <taxon>Methanobacteriati</taxon>
        <taxon>Methanobacteriota</taxon>
        <taxon>Stenosarchaea group</taxon>
        <taxon>Halobacteria</taxon>
        <taxon>Halobacteriales</taxon>
        <taxon>Halobacteriaceae</taxon>
        <taxon>Halobacterium</taxon>
    </lineage>
</organism>
<evidence type="ECO:0000256" key="1">
    <source>
        <dbReference type="SAM" id="MobiDB-lite"/>
    </source>
</evidence>
<dbReference type="InterPro" id="IPR036390">
    <property type="entry name" value="WH_DNA-bd_sf"/>
</dbReference>
<dbReference type="Proteomes" id="UP000066737">
    <property type="component" value="Plasmid pSTJ003"/>
</dbReference>
<protein>
    <submittedName>
        <fullName evidence="2">HTH domain protein</fullName>
    </submittedName>
</protein>
<dbReference type="SUPFAM" id="SSF46785">
    <property type="entry name" value="Winged helix' DNA-binding domain"/>
    <property type="match status" value="1"/>
</dbReference>
<dbReference type="CDD" id="cd00090">
    <property type="entry name" value="HTH_ARSR"/>
    <property type="match status" value="1"/>
</dbReference>
<dbReference type="KEGG" id="hhb:Hhub_6070"/>